<accession>A0A4Z1HQB6</accession>
<reference evidence="1 2" key="1">
    <citation type="submission" date="2017-12" db="EMBL/GenBank/DDBJ databases">
        <title>Comparative genomics of Botrytis spp.</title>
        <authorList>
            <person name="Valero-Jimenez C.A."/>
            <person name="Tapia P."/>
            <person name="Veloso J."/>
            <person name="Silva-Moreno E."/>
            <person name="Staats M."/>
            <person name="Valdes J.H."/>
            <person name="Van Kan J.A.L."/>
        </authorList>
    </citation>
    <scope>NUCLEOTIDE SEQUENCE [LARGE SCALE GENOMIC DNA]</scope>
    <source>
        <strain evidence="1 2">MUCL11595</strain>
    </source>
</reference>
<evidence type="ECO:0000313" key="2">
    <source>
        <dbReference type="Proteomes" id="UP000297527"/>
    </source>
</evidence>
<evidence type="ECO:0000313" key="1">
    <source>
        <dbReference type="EMBL" id="TGO46997.1"/>
    </source>
</evidence>
<dbReference type="Proteomes" id="UP000297527">
    <property type="component" value="Unassembled WGS sequence"/>
</dbReference>
<dbReference type="OrthoDB" id="10329840at2759"/>
<sequence>MLLNLEEVGTTAVTIREQSFPKSPIETCSVSHIRRGNALVGSFGLGGEASAMYRCKDTSSFSHAELAQLNL</sequence>
<proteinExistence type="predicted"/>
<dbReference type="EMBL" id="PQXN01000297">
    <property type="protein sequence ID" value="TGO46997.1"/>
    <property type="molecule type" value="Genomic_DNA"/>
</dbReference>
<dbReference type="AlphaFoldDB" id="A0A4Z1HQB6"/>
<comment type="caution">
    <text evidence="1">The sequence shown here is derived from an EMBL/GenBank/DDBJ whole genome shotgun (WGS) entry which is preliminary data.</text>
</comment>
<protein>
    <submittedName>
        <fullName evidence="1">Uncharacterized protein</fullName>
    </submittedName>
</protein>
<keyword evidence="2" id="KW-1185">Reference proteome</keyword>
<name>A0A4Z1HQB6_9HELO</name>
<organism evidence="1 2">
    <name type="scientific">Botryotinia convoluta</name>
    <dbReference type="NCBI Taxonomy" id="54673"/>
    <lineage>
        <taxon>Eukaryota</taxon>
        <taxon>Fungi</taxon>
        <taxon>Dikarya</taxon>
        <taxon>Ascomycota</taxon>
        <taxon>Pezizomycotina</taxon>
        <taxon>Leotiomycetes</taxon>
        <taxon>Helotiales</taxon>
        <taxon>Sclerotiniaceae</taxon>
        <taxon>Botryotinia</taxon>
    </lineage>
</organism>
<gene>
    <name evidence="1" type="ORF">BCON_0298g00130</name>
</gene>